<organism evidence="1 2">
    <name type="scientific">Caldicellulosiruptor bescii</name>
    <name type="common">Anaerocellum thermophilum</name>
    <dbReference type="NCBI Taxonomy" id="31899"/>
    <lineage>
        <taxon>Bacteria</taxon>
        <taxon>Bacillati</taxon>
        <taxon>Bacillota</taxon>
        <taxon>Bacillota incertae sedis</taxon>
        <taxon>Caldicellulosiruptorales</taxon>
        <taxon>Caldicellulosiruptoraceae</taxon>
        <taxon>Caldicellulosiruptor</taxon>
    </lineage>
</organism>
<evidence type="ECO:0000313" key="1">
    <source>
        <dbReference type="EMBL" id="SMR94428.1"/>
    </source>
</evidence>
<dbReference type="Proteomes" id="UP000196803">
    <property type="component" value="Unassembled WGS sequence"/>
</dbReference>
<sequence length="58" mass="7007">MSKKVVVDLEELERFLDYLNDKVFEGYKRETTKAVKEFLEDLKKRNRLSADKGNSRYY</sequence>
<dbReference type="GeneID" id="60596195"/>
<evidence type="ECO:0008006" key="3">
    <source>
        <dbReference type="Google" id="ProtNLM"/>
    </source>
</evidence>
<keyword evidence="2" id="KW-1185">Reference proteome</keyword>
<proteinExistence type="predicted"/>
<evidence type="ECO:0000313" key="2">
    <source>
        <dbReference type="Proteomes" id="UP000196803"/>
    </source>
</evidence>
<dbReference type="EMBL" id="FXXC01000001">
    <property type="protein sequence ID" value="SMR94428.1"/>
    <property type="molecule type" value="Genomic_DNA"/>
</dbReference>
<reference evidence="1 2" key="1">
    <citation type="submission" date="2017-05" db="EMBL/GenBank/DDBJ databases">
        <authorList>
            <person name="Varghese N."/>
            <person name="Submissions S."/>
        </authorList>
    </citation>
    <scope>NUCLEOTIDE SEQUENCE [LARGE SCALE GENOMIC DNA]</scope>
    <source>
        <strain evidence="1 2">MACB1020</strain>
    </source>
</reference>
<name>A0ABY1S9V1_CALBS</name>
<protein>
    <recommendedName>
        <fullName evidence="3">Core-binding (CB) domain-containing protein</fullName>
    </recommendedName>
</protein>
<dbReference type="RefSeq" id="WP_015907538.1">
    <property type="nucleotide sequence ID" value="NZ_FUZJ01000001.1"/>
</dbReference>
<gene>
    <name evidence="1" type="ORF">SAMN05216240_2072</name>
</gene>
<accession>A0ABY1S9V1</accession>
<comment type="caution">
    <text evidence="1">The sequence shown here is derived from an EMBL/GenBank/DDBJ whole genome shotgun (WGS) entry which is preliminary data.</text>
</comment>